<gene>
    <name evidence="9" type="primary">hisZ</name>
    <name evidence="12" type="ORF">SAMN05192585_11963</name>
</gene>
<dbReference type="STRING" id="258515.SAMN05192585_11963"/>
<dbReference type="GO" id="GO:0005737">
    <property type="term" value="C:cytoplasm"/>
    <property type="evidence" value="ECO:0007669"/>
    <property type="project" value="UniProtKB-SubCell"/>
</dbReference>
<dbReference type="Gene3D" id="3.30.930.10">
    <property type="entry name" value="Bira Bifunctional Protein, Domain 2"/>
    <property type="match status" value="1"/>
</dbReference>
<dbReference type="Proteomes" id="UP000199182">
    <property type="component" value="Unassembled WGS sequence"/>
</dbReference>
<dbReference type="PANTHER" id="PTHR43707:SF6">
    <property type="entry name" value="ATP PHOSPHORIBOSYLTRANSFERASE REGULATORY SUBUNIT"/>
    <property type="match status" value="1"/>
</dbReference>
<dbReference type="GO" id="GO:0004821">
    <property type="term" value="F:histidine-tRNA ligase activity"/>
    <property type="evidence" value="ECO:0007669"/>
    <property type="project" value="TreeGrafter"/>
</dbReference>
<evidence type="ECO:0000256" key="2">
    <source>
        <dbReference type="ARBA" id="ARBA00004667"/>
    </source>
</evidence>
<dbReference type="InterPro" id="IPR045864">
    <property type="entry name" value="aa-tRNA-synth_II/BPL/LPL"/>
</dbReference>
<dbReference type="UniPathway" id="UPA00031">
    <property type="reaction ID" value="UER00006"/>
</dbReference>
<comment type="function">
    <text evidence="8 9">Required for the first step of histidine biosynthesis. May allow the feedback regulation of ATP phosphoribosyltransferase activity by histidine.</text>
</comment>
<comment type="subunit">
    <text evidence="9">Heteromultimer composed of HisG and HisZ subunits.</text>
</comment>
<feature type="binding site" evidence="10">
    <location>
        <begin position="85"/>
        <end position="87"/>
    </location>
    <ligand>
        <name>L-histidine</name>
        <dbReference type="ChEBI" id="CHEBI:57595"/>
    </ligand>
</feature>
<evidence type="ECO:0000256" key="5">
    <source>
        <dbReference type="ARBA" id="ARBA00022490"/>
    </source>
</evidence>
<keyword evidence="7 9" id="KW-0368">Histidine biosynthesis</keyword>
<dbReference type="InterPro" id="IPR004517">
    <property type="entry name" value="HisZ"/>
</dbReference>
<dbReference type="GO" id="GO:0000105">
    <property type="term" value="P:L-histidine biosynthetic process"/>
    <property type="evidence" value="ECO:0007669"/>
    <property type="project" value="UniProtKB-UniRule"/>
</dbReference>
<comment type="miscellaneous">
    <text evidence="9">This function is generally fulfilled by the C-terminal part of HisG, which is missing in some bacteria such as this one.</text>
</comment>
<dbReference type="PIRSF" id="PIRSF001549">
    <property type="entry name" value="His-tRNA_synth"/>
    <property type="match status" value="1"/>
</dbReference>
<evidence type="ECO:0000313" key="13">
    <source>
        <dbReference type="Proteomes" id="UP000199182"/>
    </source>
</evidence>
<comment type="subcellular location">
    <subcellularLocation>
        <location evidence="1 9">Cytoplasm</location>
    </subcellularLocation>
</comment>
<evidence type="ECO:0000256" key="6">
    <source>
        <dbReference type="ARBA" id="ARBA00022605"/>
    </source>
</evidence>
<dbReference type="EMBL" id="FNID01000019">
    <property type="protein sequence ID" value="SDN44629.1"/>
    <property type="molecule type" value="Genomic_DNA"/>
</dbReference>
<dbReference type="InterPro" id="IPR041715">
    <property type="entry name" value="HisRS-like_core"/>
</dbReference>
<keyword evidence="12" id="KW-0328">Glycosyltransferase</keyword>
<protein>
    <recommendedName>
        <fullName evidence="4 9">ATP phosphoribosyltransferase regulatory subunit</fullName>
    </recommendedName>
</protein>
<evidence type="ECO:0000313" key="12">
    <source>
        <dbReference type="EMBL" id="SDN44629.1"/>
    </source>
</evidence>
<evidence type="ECO:0000256" key="10">
    <source>
        <dbReference type="PIRSR" id="PIRSR001549-1"/>
    </source>
</evidence>
<dbReference type="PANTHER" id="PTHR43707">
    <property type="entry name" value="HISTIDYL-TRNA SYNTHETASE"/>
    <property type="match status" value="1"/>
</dbReference>
<feature type="binding site" evidence="10">
    <location>
        <begin position="277"/>
        <end position="278"/>
    </location>
    <ligand>
        <name>L-histidine</name>
        <dbReference type="ChEBI" id="CHEBI:57595"/>
    </ligand>
</feature>
<dbReference type="HAMAP" id="MF_00125">
    <property type="entry name" value="HisZ"/>
    <property type="match status" value="1"/>
</dbReference>
<dbReference type="SUPFAM" id="SSF55681">
    <property type="entry name" value="Class II aaRS and biotin synthetases"/>
    <property type="match status" value="1"/>
</dbReference>
<organism evidence="12 13">
    <name type="scientific">Acetanaerobacterium elongatum</name>
    <dbReference type="NCBI Taxonomy" id="258515"/>
    <lineage>
        <taxon>Bacteria</taxon>
        <taxon>Bacillati</taxon>
        <taxon>Bacillota</taxon>
        <taxon>Clostridia</taxon>
        <taxon>Eubacteriales</taxon>
        <taxon>Oscillospiraceae</taxon>
        <taxon>Acetanaerobacterium</taxon>
    </lineage>
</organism>
<evidence type="ECO:0000256" key="1">
    <source>
        <dbReference type="ARBA" id="ARBA00004496"/>
    </source>
</evidence>
<sequence>MVIGMKRYNTITPEGIRDLLFEECVARRKYEKLLRELFLGRAYNEVVTAGLEFYDVFSSDALHFPQESMYKLTDNKGRLLVCRPDSTAPIARLVATRLRNETLPIRLFYNQDVYQMTKSLSGRSDEVVQMGIELIGSSSRRADLEVIVTALDALRSCNSTDFRLEIGHIGFFNALIASLPVEDETREEIRGFVETKNYAALNDLLDTIGDTKAIAALRRLPSLFGGDEVIEEAAQLFESAETKQVLDYLKGIYDELARLNLSEKVIIDLGLVHRKDYYTGIVFRGYIEGCGEQVLSGGRYDSLIADYGLNLPAIGFAADISAIASALSKGDSTVKLRSADVLIYAETEYQMEGLARQKELISKGLRCEYCLFDTLDEAKAYAKQKGISKLLHVCNKTVEISL</sequence>
<dbReference type="Pfam" id="PF13393">
    <property type="entry name" value="tRNA-synt_His"/>
    <property type="match status" value="1"/>
</dbReference>
<feature type="domain" description="Class II Histidinyl-tRNA synthetase (HisRS)-like catalytic core" evidence="11">
    <location>
        <begin position="15"/>
        <end position="323"/>
    </location>
</feature>
<dbReference type="NCBIfam" id="TIGR00443">
    <property type="entry name" value="hisZ_biosyn_reg"/>
    <property type="match status" value="1"/>
</dbReference>
<dbReference type="InterPro" id="IPR004516">
    <property type="entry name" value="HisRS/HisZ"/>
</dbReference>
<feature type="binding site" evidence="10">
    <location>
        <position position="129"/>
    </location>
    <ligand>
        <name>L-histidine</name>
        <dbReference type="ChEBI" id="CHEBI:57595"/>
    </ligand>
</feature>
<name>A0A1H0BG42_9FIRM</name>
<keyword evidence="12" id="KW-0808">Transferase</keyword>
<feature type="binding site" evidence="10">
    <location>
        <position position="133"/>
    </location>
    <ligand>
        <name>L-histidine</name>
        <dbReference type="ChEBI" id="CHEBI:57595"/>
    </ligand>
</feature>
<evidence type="ECO:0000256" key="4">
    <source>
        <dbReference type="ARBA" id="ARBA00020397"/>
    </source>
</evidence>
<dbReference type="GO" id="GO:0140096">
    <property type="term" value="F:catalytic activity, acting on a protein"/>
    <property type="evidence" value="ECO:0007669"/>
    <property type="project" value="UniProtKB-ARBA"/>
</dbReference>
<keyword evidence="5 9" id="KW-0963">Cytoplasm</keyword>
<comment type="pathway">
    <text evidence="2 9">Amino-acid biosynthesis; L-histidine biosynthesis; L-histidine from 5-phospho-alpha-D-ribose 1-diphosphate: step 1/9.</text>
</comment>
<accession>A0A1H0BG42</accession>
<evidence type="ECO:0000256" key="3">
    <source>
        <dbReference type="ARBA" id="ARBA00005539"/>
    </source>
</evidence>
<reference evidence="12 13" key="1">
    <citation type="submission" date="2016-10" db="EMBL/GenBank/DDBJ databases">
        <authorList>
            <person name="de Groot N.N."/>
        </authorList>
    </citation>
    <scope>NUCLEOTIDE SEQUENCE [LARGE SCALE GENOMIC DNA]</scope>
    <source>
        <strain evidence="12 13">CGMCC 1.5012</strain>
    </source>
</reference>
<keyword evidence="13" id="KW-1185">Reference proteome</keyword>
<evidence type="ECO:0000256" key="7">
    <source>
        <dbReference type="ARBA" id="ARBA00023102"/>
    </source>
</evidence>
<dbReference type="AlphaFoldDB" id="A0A1H0BG42"/>
<evidence type="ECO:0000259" key="11">
    <source>
        <dbReference type="Pfam" id="PF13393"/>
    </source>
</evidence>
<dbReference type="GO" id="GO:0016757">
    <property type="term" value="F:glycosyltransferase activity"/>
    <property type="evidence" value="ECO:0007669"/>
    <property type="project" value="UniProtKB-KW"/>
</dbReference>
<evidence type="ECO:0000256" key="8">
    <source>
        <dbReference type="ARBA" id="ARBA00025246"/>
    </source>
</evidence>
<comment type="similarity">
    <text evidence="3 9">Belongs to the class-II aminoacyl-tRNA synthetase family. HisZ subfamily.</text>
</comment>
<dbReference type="GO" id="GO:0006427">
    <property type="term" value="P:histidyl-tRNA aminoacylation"/>
    <property type="evidence" value="ECO:0007669"/>
    <property type="project" value="TreeGrafter"/>
</dbReference>
<evidence type="ECO:0000256" key="9">
    <source>
        <dbReference type="HAMAP-Rule" id="MF_00125"/>
    </source>
</evidence>
<dbReference type="CDD" id="cd00773">
    <property type="entry name" value="HisRS-like_core"/>
    <property type="match status" value="1"/>
</dbReference>
<proteinExistence type="inferred from homology"/>
<keyword evidence="6 9" id="KW-0028">Amino-acid biosynthesis</keyword>